<dbReference type="PANTHER" id="PTHR35526:SF3">
    <property type="entry name" value="ANTI-SIGMA-F FACTOR RSBW"/>
    <property type="match status" value="1"/>
</dbReference>
<keyword evidence="3" id="KW-0547">Nucleotide-binding</keyword>
<dbReference type="SUPFAM" id="SSF55874">
    <property type="entry name" value="ATPase domain of HSP90 chaperone/DNA topoisomerase II/histidine kinase"/>
    <property type="match status" value="1"/>
</dbReference>
<accession>A0A4U0SL63</accession>
<name>A0A4U0SL63_9ACTN</name>
<comment type="caution">
    <text evidence="3">The sequence shown here is derived from an EMBL/GenBank/DDBJ whole genome shotgun (WGS) entry which is preliminary data.</text>
</comment>
<dbReference type="InterPro" id="IPR036890">
    <property type="entry name" value="HATPase_C_sf"/>
</dbReference>
<feature type="domain" description="Histidine kinase/HSP90-like ATPase" evidence="2">
    <location>
        <begin position="13"/>
        <end position="120"/>
    </location>
</feature>
<dbReference type="PANTHER" id="PTHR35526">
    <property type="entry name" value="ANTI-SIGMA-F FACTOR RSBW-RELATED"/>
    <property type="match status" value="1"/>
</dbReference>
<dbReference type="Pfam" id="PF13581">
    <property type="entry name" value="HATPase_c_2"/>
    <property type="match status" value="1"/>
</dbReference>
<evidence type="ECO:0000256" key="1">
    <source>
        <dbReference type="ARBA" id="ARBA00022527"/>
    </source>
</evidence>
<sequence length="139" mass="14970">MSPDEPWSFRLFIPRDPQSVGIVRATLRSILEAARLNCIVDTAELLVSELVTNAHRHADTDAFVSMDYAPKELCVSVWDAGPGLSVAAVEPDAEAERGRGLPLVDALADEWGVARHHDKGAGVSGKGVWFRLRPGAGRG</sequence>
<keyword evidence="1" id="KW-0808">Transferase</keyword>
<reference evidence="3 4" key="1">
    <citation type="submission" date="2019-04" db="EMBL/GenBank/DDBJ databases">
        <title>Streptomyces oryziradicis sp. nov., a novel actinomycete isolated from rhizosphere soil of rice (Oryza sativa L.).</title>
        <authorList>
            <person name="Li C."/>
        </authorList>
    </citation>
    <scope>NUCLEOTIDE SEQUENCE [LARGE SCALE GENOMIC DNA]</scope>
    <source>
        <strain evidence="3 4">NEAU-C40</strain>
    </source>
</reference>
<evidence type="ECO:0000259" key="2">
    <source>
        <dbReference type="Pfam" id="PF13581"/>
    </source>
</evidence>
<dbReference type="InterPro" id="IPR050267">
    <property type="entry name" value="Anti-sigma-factor_SerPK"/>
</dbReference>
<dbReference type="GO" id="GO:0005524">
    <property type="term" value="F:ATP binding"/>
    <property type="evidence" value="ECO:0007669"/>
    <property type="project" value="UniProtKB-KW"/>
</dbReference>
<dbReference type="Gene3D" id="3.30.565.10">
    <property type="entry name" value="Histidine kinase-like ATPase, C-terminal domain"/>
    <property type="match status" value="1"/>
</dbReference>
<dbReference type="CDD" id="cd16936">
    <property type="entry name" value="HATPase_RsbW-like"/>
    <property type="match status" value="1"/>
</dbReference>
<dbReference type="GO" id="GO:0004674">
    <property type="term" value="F:protein serine/threonine kinase activity"/>
    <property type="evidence" value="ECO:0007669"/>
    <property type="project" value="UniProtKB-KW"/>
</dbReference>
<keyword evidence="4" id="KW-1185">Reference proteome</keyword>
<keyword evidence="1" id="KW-0418">Kinase</keyword>
<protein>
    <submittedName>
        <fullName evidence="3">ATP-binding protein</fullName>
    </submittedName>
</protein>
<gene>
    <name evidence="3" type="ORF">FCI23_25550</name>
</gene>
<evidence type="ECO:0000313" key="4">
    <source>
        <dbReference type="Proteomes" id="UP000305778"/>
    </source>
</evidence>
<dbReference type="AlphaFoldDB" id="A0A4U0SL63"/>
<organism evidence="3 4">
    <name type="scientific">Actinacidiphila oryziradicis</name>
    <dbReference type="NCBI Taxonomy" id="2571141"/>
    <lineage>
        <taxon>Bacteria</taxon>
        <taxon>Bacillati</taxon>
        <taxon>Actinomycetota</taxon>
        <taxon>Actinomycetes</taxon>
        <taxon>Kitasatosporales</taxon>
        <taxon>Streptomycetaceae</taxon>
        <taxon>Actinacidiphila</taxon>
    </lineage>
</organism>
<evidence type="ECO:0000313" key="3">
    <source>
        <dbReference type="EMBL" id="TKA08947.1"/>
    </source>
</evidence>
<dbReference type="RefSeq" id="WP_136726275.1">
    <property type="nucleotide sequence ID" value="NZ_SUMC01000026.1"/>
</dbReference>
<keyword evidence="3" id="KW-0067">ATP-binding</keyword>
<keyword evidence="1" id="KW-0723">Serine/threonine-protein kinase</keyword>
<dbReference type="Proteomes" id="UP000305778">
    <property type="component" value="Unassembled WGS sequence"/>
</dbReference>
<dbReference type="InterPro" id="IPR003594">
    <property type="entry name" value="HATPase_dom"/>
</dbReference>
<dbReference type="EMBL" id="SUMC01000026">
    <property type="protein sequence ID" value="TKA08947.1"/>
    <property type="molecule type" value="Genomic_DNA"/>
</dbReference>
<proteinExistence type="predicted"/>
<dbReference type="OrthoDB" id="4243476at2"/>